<dbReference type="EMBL" id="JAAAID010000076">
    <property type="protein sequence ID" value="KAG0023003.1"/>
    <property type="molecule type" value="Genomic_DNA"/>
</dbReference>
<sequence>MAVVADKRKMVEKLHVEQMRLVGSGFHKPAAAASAMAPDLGALGEILGSKSPLKKRGNLIKSLSLPRNVRGLSSHSWEPRNRAGKDDDNGNDSNDEAATTLTSSVKITTVPLTMEAMVLVWMLSLEAYVNILVNALVDIKADITAAVKADLSKLLVDLGAGILADLRVRLNALSVKVKADVKLALGLDLSTLVGGVDGDCKKAHPSVITALSLVLDSAV</sequence>
<keyword evidence="3" id="KW-1185">Reference proteome</keyword>
<accession>A0A9P6N2N1</accession>
<evidence type="ECO:0000256" key="1">
    <source>
        <dbReference type="SAM" id="MobiDB-lite"/>
    </source>
</evidence>
<evidence type="ECO:0000313" key="3">
    <source>
        <dbReference type="Proteomes" id="UP000703661"/>
    </source>
</evidence>
<dbReference type="Proteomes" id="UP000703661">
    <property type="component" value="Unassembled WGS sequence"/>
</dbReference>
<gene>
    <name evidence="2" type="ORF">BGZ80_010623</name>
</gene>
<organism evidence="2 3">
    <name type="scientific">Entomortierella chlamydospora</name>
    <dbReference type="NCBI Taxonomy" id="101097"/>
    <lineage>
        <taxon>Eukaryota</taxon>
        <taxon>Fungi</taxon>
        <taxon>Fungi incertae sedis</taxon>
        <taxon>Mucoromycota</taxon>
        <taxon>Mortierellomycotina</taxon>
        <taxon>Mortierellomycetes</taxon>
        <taxon>Mortierellales</taxon>
        <taxon>Mortierellaceae</taxon>
        <taxon>Entomortierella</taxon>
    </lineage>
</organism>
<comment type="caution">
    <text evidence="2">The sequence shown here is derived from an EMBL/GenBank/DDBJ whole genome shotgun (WGS) entry which is preliminary data.</text>
</comment>
<protein>
    <submittedName>
        <fullName evidence="2">Uncharacterized protein</fullName>
    </submittedName>
</protein>
<reference evidence="2" key="1">
    <citation type="journal article" date="2020" name="Fungal Divers.">
        <title>Resolving the Mortierellaceae phylogeny through synthesis of multi-gene phylogenetics and phylogenomics.</title>
        <authorList>
            <person name="Vandepol N."/>
            <person name="Liber J."/>
            <person name="Desiro A."/>
            <person name="Na H."/>
            <person name="Kennedy M."/>
            <person name="Barry K."/>
            <person name="Grigoriev I.V."/>
            <person name="Miller A.N."/>
            <person name="O'Donnell K."/>
            <person name="Stajich J.E."/>
            <person name="Bonito G."/>
        </authorList>
    </citation>
    <scope>NUCLEOTIDE SEQUENCE</scope>
    <source>
        <strain evidence="2">NRRL 2769</strain>
    </source>
</reference>
<feature type="compositionally biased region" description="Basic and acidic residues" evidence="1">
    <location>
        <begin position="77"/>
        <end position="88"/>
    </location>
</feature>
<evidence type="ECO:0000313" key="2">
    <source>
        <dbReference type="EMBL" id="KAG0023003.1"/>
    </source>
</evidence>
<dbReference type="AlphaFoldDB" id="A0A9P6N2N1"/>
<proteinExistence type="predicted"/>
<name>A0A9P6N2N1_9FUNG</name>
<feature type="region of interest" description="Disordered" evidence="1">
    <location>
        <begin position="70"/>
        <end position="97"/>
    </location>
</feature>